<evidence type="ECO:0000256" key="8">
    <source>
        <dbReference type="SAM" id="SignalP"/>
    </source>
</evidence>
<comment type="caution">
    <text evidence="9">The sequence shown here is derived from an EMBL/GenBank/DDBJ whole genome shotgun (WGS) entry which is preliminary data.</text>
</comment>
<evidence type="ECO:0000313" key="9">
    <source>
        <dbReference type="EMBL" id="MDG0813526.1"/>
    </source>
</evidence>
<feature type="signal peptide" evidence="8">
    <location>
        <begin position="1"/>
        <end position="22"/>
    </location>
</feature>
<keyword evidence="3" id="KW-1003">Cell membrane</keyword>
<comment type="similarity">
    <text evidence="1">Belongs to the bacterial solute-binding protein 1 family.</text>
</comment>
<dbReference type="InterPro" id="IPR050490">
    <property type="entry name" value="Bact_solute-bd_prot1"/>
</dbReference>
<keyword evidence="5" id="KW-0472">Membrane</keyword>
<dbReference type="PANTHER" id="PTHR43649:SF33">
    <property type="entry name" value="POLYGALACTURONAN_RHAMNOGALACTURONAN-BINDING PROTEIN YTCQ"/>
    <property type="match status" value="1"/>
</dbReference>
<dbReference type="PROSITE" id="PS01037">
    <property type="entry name" value="SBP_BACTERIAL_1"/>
    <property type="match status" value="1"/>
</dbReference>
<dbReference type="PROSITE" id="PS51257">
    <property type="entry name" value="PROKAR_LIPOPROTEIN"/>
    <property type="match status" value="1"/>
</dbReference>
<evidence type="ECO:0000256" key="5">
    <source>
        <dbReference type="ARBA" id="ARBA00023136"/>
    </source>
</evidence>
<dbReference type="GO" id="GO:0055085">
    <property type="term" value="P:transmembrane transport"/>
    <property type="evidence" value="ECO:0007669"/>
    <property type="project" value="InterPro"/>
</dbReference>
<dbReference type="SUPFAM" id="SSF53850">
    <property type="entry name" value="Periplasmic binding protein-like II"/>
    <property type="match status" value="1"/>
</dbReference>
<evidence type="ECO:0000256" key="3">
    <source>
        <dbReference type="ARBA" id="ARBA00022475"/>
    </source>
</evidence>
<dbReference type="PANTHER" id="PTHR43649">
    <property type="entry name" value="ARABINOSE-BINDING PROTEIN-RELATED"/>
    <property type="match status" value="1"/>
</dbReference>
<dbReference type="EMBL" id="JAPDIA010000008">
    <property type="protein sequence ID" value="MDG0813526.1"/>
    <property type="molecule type" value="Genomic_DNA"/>
</dbReference>
<sequence>MKSILKAASASLASVVVLTSLAACGGNNTNENAASPSASAGASAGASASASDAGSQVYEENGLPKDEKVTLKVGFFEGGMGRAWFDTAMASFKEKFPNVSFDVTYSPTISQVTQTKIAANDDKDMFDLFSGSIPGGISSYVEAGKLESQEDLWDHKAYDASGKTLKEIAFEGSFDSSPRTKGNTYAFPISGSGSGLMYNKSLFEKNGWNENPKTWSEFLKLCEDIKAAGLFPITFPGVYPDYITNAFGTPKVYELAEEKGTLDKVYEDYHKFNQPYYLAPENIERWNRIYDMGKKGLLPERSCRAESHAVANAGRTGQSGDGGDRHVGRERNETVDARGLQVGLYVGPHGRECRQYEVDHVHAGLGLPDLGGQTRPEQEMVQRIYRIVVESG</sequence>
<accession>A0A9X4KZV3</accession>
<keyword evidence="4 8" id="KW-0732">Signal</keyword>
<name>A0A9X4KZV3_9BACL</name>
<organism evidence="9 10">
    <name type="scientific">Cohnella rhizosphaerae</name>
    <dbReference type="NCBI Taxonomy" id="1457232"/>
    <lineage>
        <taxon>Bacteria</taxon>
        <taxon>Bacillati</taxon>
        <taxon>Bacillota</taxon>
        <taxon>Bacilli</taxon>
        <taxon>Bacillales</taxon>
        <taxon>Paenibacillaceae</taxon>
        <taxon>Cohnella</taxon>
    </lineage>
</organism>
<evidence type="ECO:0000256" key="4">
    <source>
        <dbReference type="ARBA" id="ARBA00022729"/>
    </source>
</evidence>
<evidence type="ECO:0000256" key="2">
    <source>
        <dbReference type="ARBA" id="ARBA00022448"/>
    </source>
</evidence>
<dbReference type="AlphaFoldDB" id="A0A9X4KZV3"/>
<keyword evidence="6" id="KW-0564">Palmitate</keyword>
<keyword evidence="2" id="KW-0813">Transport</keyword>
<keyword evidence="10" id="KW-1185">Reference proteome</keyword>
<evidence type="ECO:0000256" key="6">
    <source>
        <dbReference type="ARBA" id="ARBA00023139"/>
    </source>
</evidence>
<dbReference type="RefSeq" id="WP_277537518.1">
    <property type="nucleotide sequence ID" value="NZ_JAPDIA010000008.1"/>
</dbReference>
<proteinExistence type="inferred from homology"/>
<keyword evidence="7" id="KW-0449">Lipoprotein</keyword>
<feature type="chain" id="PRO_5040884783" evidence="8">
    <location>
        <begin position="23"/>
        <end position="392"/>
    </location>
</feature>
<dbReference type="Gene3D" id="3.40.190.10">
    <property type="entry name" value="Periplasmic binding protein-like II"/>
    <property type="match status" value="2"/>
</dbReference>
<protein>
    <submittedName>
        <fullName evidence="9">Extracellular solute-binding protein</fullName>
    </submittedName>
</protein>
<evidence type="ECO:0000256" key="7">
    <source>
        <dbReference type="ARBA" id="ARBA00023288"/>
    </source>
</evidence>
<gene>
    <name evidence="9" type="ORF">OMP40_32730</name>
</gene>
<evidence type="ECO:0000256" key="1">
    <source>
        <dbReference type="ARBA" id="ARBA00008520"/>
    </source>
</evidence>
<dbReference type="Proteomes" id="UP001153404">
    <property type="component" value="Unassembled WGS sequence"/>
</dbReference>
<dbReference type="InterPro" id="IPR006059">
    <property type="entry name" value="SBP"/>
</dbReference>
<dbReference type="Pfam" id="PF01547">
    <property type="entry name" value="SBP_bac_1"/>
    <property type="match status" value="1"/>
</dbReference>
<dbReference type="InterPro" id="IPR006061">
    <property type="entry name" value="SBP_1_CS"/>
</dbReference>
<evidence type="ECO:0000313" key="10">
    <source>
        <dbReference type="Proteomes" id="UP001153404"/>
    </source>
</evidence>
<reference evidence="9" key="1">
    <citation type="submission" date="2022-10" db="EMBL/GenBank/DDBJ databases">
        <title>Comparative genomic analysis of Cohnella hashimotonis sp. nov., isolated from the International Space Station.</title>
        <authorList>
            <person name="Simpson A."/>
            <person name="Venkateswaran K."/>
        </authorList>
    </citation>
    <scope>NUCLEOTIDE SEQUENCE</scope>
    <source>
        <strain evidence="9">DSM 28161</strain>
    </source>
</reference>